<proteinExistence type="predicted"/>
<sequence>MEHPVMYSGNDFGLAEVRRTCLALPDAHETLTFGRPWFRVKKTFAVFGGGTKGPESQTFPSAVIFLPDPDTRLALLQDQRAFVPAYFGPNGWMGLDLTAEPVDWQEIAELIEESYRNTAPKRLVALLDRP</sequence>
<evidence type="ECO:0000313" key="2">
    <source>
        <dbReference type="Proteomes" id="UP001589896"/>
    </source>
</evidence>
<dbReference type="InterPro" id="IPR038056">
    <property type="entry name" value="YjbR-like_sf"/>
</dbReference>
<dbReference type="InterPro" id="IPR058532">
    <property type="entry name" value="YjbR/MT2646/Rv2570-like"/>
</dbReference>
<dbReference type="RefSeq" id="WP_386672991.1">
    <property type="nucleotide sequence ID" value="NZ_JBHLTG010000006.1"/>
</dbReference>
<dbReference type="Gene3D" id="3.90.1150.30">
    <property type="match status" value="1"/>
</dbReference>
<keyword evidence="1" id="KW-0238">DNA-binding</keyword>
<keyword evidence="2" id="KW-1185">Reference proteome</keyword>
<dbReference type="Pfam" id="PF04237">
    <property type="entry name" value="YjbR"/>
    <property type="match status" value="1"/>
</dbReference>
<dbReference type="EMBL" id="JBHLTG010000006">
    <property type="protein sequence ID" value="MFC0680874.1"/>
    <property type="molecule type" value="Genomic_DNA"/>
</dbReference>
<gene>
    <name evidence="1" type="ORF">ACFFGH_23840</name>
</gene>
<organism evidence="1 2">
    <name type="scientific">Lysobacter korlensis</name>
    <dbReference type="NCBI Taxonomy" id="553636"/>
    <lineage>
        <taxon>Bacteria</taxon>
        <taxon>Pseudomonadati</taxon>
        <taxon>Pseudomonadota</taxon>
        <taxon>Gammaproteobacteria</taxon>
        <taxon>Lysobacterales</taxon>
        <taxon>Lysobacteraceae</taxon>
        <taxon>Lysobacter</taxon>
    </lineage>
</organism>
<comment type="caution">
    <text evidence="1">The sequence shown here is derived from an EMBL/GenBank/DDBJ whole genome shotgun (WGS) entry which is preliminary data.</text>
</comment>
<reference evidence="1 2" key="1">
    <citation type="submission" date="2024-09" db="EMBL/GenBank/DDBJ databases">
        <authorList>
            <person name="Sun Q."/>
            <person name="Mori K."/>
        </authorList>
    </citation>
    <scope>NUCLEOTIDE SEQUENCE [LARGE SCALE GENOMIC DNA]</scope>
    <source>
        <strain evidence="1 2">KCTC 23076</strain>
    </source>
</reference>
<dbReference type="SUPFAM" id="SSF142906">
    <property type="entry name" value="YjbR-like"/>
    <property type="match status" value="1"/>
</dbReference>
<accession>A0ABV6RWA5</accession>
<dbReference type="Proteomes" id="UP001589896">
    <property type="component" value="Unassembled WGS sequence"/>
</dbReference>
<protein>
    <submittedName>
        <fullName evidence="1">MmcQ/YjbR family DNA-binding protein</fullName>
    </submittedName>
</protein>
<evidence type="ECO:0000313" key="1">
    <source>
        <dbReference type="EMBL" id="MFC0680874.1"/>
    </source>
</evidence>
<name>A0ABV6RWA5_9GAMM</name>
<dbReference type="GO" id="GO:0003677">
    <property type="term" value="F:DNA binding"/>
    <property type="evidence" value="ECO:0007669"/>
    <property type="project" value="UniProtKB-KW"/>
</dbReference>